<evidence type="ECO:0000256" key="1">
    <source>
        <dbReference type="ARBA" id="ARBA00022737"/>
    </source>
</evidence>
<dbReference type="EMBL" id="LNYU01000085">
    <property type="protein sequence ID" value="KTD55854.1"/>
    <property type="molecule type" value="Genomic_DNA"/>
</dbReference>
<proteinExistence type="predicted"/>
<evidence type="ECO:0000256" key="4">
    <source>
        <dbReference type="SAM" id="Coils"/>
    </source>
</evidence>
<evidence type="ECO:0000256" key="3">
    <source>
        <dbReference type="PROSITE-ProRule" id="PRU00023"/>
    </source>
</evidence>
<dbReference type="PATRIC" id="fig|45074.5.peg.3656"/>
<dbReference type="PROSITE" id="PS50297">
    <property type="entry name" value="ANK_REP_REGION"/>
    <property type="match status" value="2"/>
</dbReference>
<dbReference type="PANTHER" id="PTHR24126">
    <property type="entry name" value="ANKYRIN REPEAT, PH AND SEC7 DOMAIN CONTAINING PROTEIN SECG-RELATED"/>
    <property type="match status" value="1"/>
</dbReference>
<dbReference type="AlphaFoldDB" id="A0A0W0YH65"/>
<keyword evidence="2 3" id="KW-0040">ANK repeat</keyword>
<dbReference type="Pfam" id="PF00023">
    <property type="entry name" value="Ank"/>
    <property type="match status" value="1"/>
</dbReference>
<dbReference type="Pfam" id="PF12796">
    <property type="entry name" value="Ank_2"/>
    <property type="match status" value="4"/>
</dbReference>
<feature type="repeat" description="ANK" evidence="3">
    <location>
        <begin position="662"/>
        <end position="694"/>
    </location>
</feature>
<dbReference type="STRING" id="45074.Lsan_3406"/>
<dbReference type="PROSITE" id="PS50088">
    <property type="entry name" value="ANK_REPEAT"/>
    <property type="match status" value="3"/>
</dbReference>
<evidence type="ECO:0000313" key="5">
    <source>
        <dbReference type="EMBL" id="KTD55854.1"/>
    </source>
</evidence>
<keyword evidence="4" id="KW-0175">Coiled coil</keyword>
<dbReference type="Gene3D" id="1.25.40.20">
    <property type="entry name" value="Ankyrin repeat-containing domain"/>
    <property type="match status" value="5"/>
</dbReference>
<accession>A0A0W0YH65</accession>
<evidence type="ECO:0000313" key="6">
    <source>
        <dbReference type="Proteomes" id="UP000054703"/>
    </source>
</evidence>
<dbReference type="SMART" id="SM00248">
    <property type="entry name" value="ANK"/>
    <property type="match status" value="14"/>
</dbReference>
<name>A0A0W0YH65_9GAMM</name>
<feature type="coiled-coil region" evidence="4">
    <location>
        <begin position="189"/>
        <end position="216"/>
    </location>
</feature>
<reference evidence="5 6" key="1">
    <citation type="submission" date="2015-11" db="EMBL/GenBank/DDBJ databases">
        <title>Genomic analysis of 38 Legionella species identifies large and diverse effector repertoires.</title>
        <authorList>
            <person name="Burstein D."/>
            <person name="Amaro F."/>
            <person name="Zusman T."/>
            <person name="Lifshitz Z."/>
            <person name="Cohen O."/>
            <person name="Gilbert J.A."/>
            <person name="Pupko T."/>
            <person name="Shuman H.A."/>
            <person name="Segal G."/>
        </authorList>
    </citation>
    <scope>NUCLEOTIDE SEQUENCE [LARGE SCALE GENOMIC DNA]</scope>
    <source>
        <strain evidence="5 6">SC-63-C7</strain>
    </source>
</reference>
<dbReference type="InterPro" id="IPR002110">
    <property type="entry name" value="Ankyrin_rpt"/>
</dbReference>
<protein>
    <submittedName>
        <fullName evidence="5">Ankyrin repeats (3 copies)</fullName>
    </submittedName>
</protein>
<dbReference type="SUPFAM" id="SSF48403">
    <property type="entry name" value="Ankyrin repeat"/>
    <property type="match status" value="3"/>
</dbReference>
<keyword evidence="1" id="KW-0677">Repeat</keyword>
<keyword evidence="6" id="KW-1185">Reference proteome</keyword>
<dbReference type="Proteomes" id="UP000054703">
    <property type="component" value="Unassembled WGS sequence"/>
</dbReference>
<feature type="repeat" description="ANK" evidence="3">
    <location>
        <begin position="695"/>
        <end position="727"/>
    </location>
</feature>
<dbReference type="RefSeq" id="WP_058515328.1">
    <property type="nucleotide sequence ID" value="NZ_LNYU01000085.1"/>
</dbReference>
<dbReference type="InterPro" id="IPR036770">
    <property type="entry name" value="Ankyrin_rpt-contain_sf"/>
</dbReference>
<gene>
    <name evidence="5" type="ORF">Lsan_3406</name>
</gene>
<feature type="repeat" description="ANK" evidence="3">
    <location>
        <begin position="588"/>
        <end position="620"/>
    </location>
</feature>
<comment type="caution">
    <text evidence="5">The sequence shown here is derived from an EMBL/GenBank/DDBJ whole genome shotgun (WGS) entry which is preliminary data.</text>
</comment>
<sequence>MPPLPMLDILQELQTIQGLKQKSLVFSDKANELIERIHHDYGEEAASFIKATLQQWGLGDFRAENDKGLSHPDCYQKVLPLCQLALIVEHNGVAEDHALKLATIFKDEKAVLNYLLQFKDQNACNYLVHDACLFELTKADTCAFPQWLKLANLYLANPRFRALLPHAEAIEALGKMGKKATKQEDQKFDAQIRDKIQEVKKELSQVSRQYKTLKKKPLTNPAARMAREEQLKVCSQRLFELQTQLVFLCQGRLPLANIDMIVLEAFYAKYQQESSAAQSILIQNGISPQSREQFYALKRDNAEKAIPDVIIDGKDIGYHGIYIKKLDTTTDQGAALAACLGKITQCCQYLGGVGSECVVHGITSPNGGFYVLCQGEAQNPSLDDAILAQAWVWKGQQGALCLDSIESTVKKEQIAPVADMFRFLGHTLCQEHHIPQVNTGAQSGITRQVACKDYPAIKEHLQNYAGYCDSKSQLPLAGASMPYLFYGKVASSQLQARIAEETERFFQELFSTQEALQNNEALQQVIAFALSTKNDALLQLLGEYAANHQEAFDALLATNRYYLQQLDQGIIAFDALEQGASINARNKEGQSALHLATLKADKESLSKLIARGINVNIQDKDGNTALIHALETVLYKNKTEVGRDIAKQLIAAQAQLDIKDDDENTPLIIAVQNQDLAMVNYLLEHRACLETFDAHMKTALFWAAENGDEAIFDVLLKHGANVNIVSYPEENTPLMAALIDNHLGIVQKILSQEEVAITQKDKHGETALHLAADNFEILKAILALLPENKRLETIKVKNENGETALHLAAEHPESLKIILELYPENQRLEAMMIQDEDDRSGLHYAADNHESLKIILELLPENQRLEAVMVQNKYGETALHLAVDNPEILKTILALYPESQRLEAVMVQNKDGNTVLHLAAKNPESLKTILALYPKNQRLQAVMTQNKDGNTVLHYAADNPEILKTILELYPENQRLEAVRIKNEFGKAVLHDAANNPESLKAILALLPENQRLQAVMIQDEFGRAVLHDAANNPESLKAILALLPENQHLEVVRIQDVYGRAVLYYAANNPESLKTILELYPENQRLEAVRTQDEYGNTALHLAADNPECLKTIQALLPAEIDHSNEKKHILISQNSNSFFATAKDNKSDRDLLYHSKESITKK</sequence>
<organism evidence="5 6">
    <name type="scientific">Legionella santicrucis</name>
    <dbReference type="NCBI Taxonomy" id="45074"/>
    <lineage>
        <taxon>Bacteria</taxon>
        <taxon>Pseudomonadati</taxon>
        <taxon>Pseudomonadota</taxon>
        <taxon>Gammaproteobacteria</taxon>
        <taxon>Legionellales</taxon>
        <taxon>Legionellaceae</taxon>
        <taxon>Legionella</taxon>
    </lineage>
</organism>
<dbReference type="PANTHER" id="PTHR24126:SF14">
    <property type="entry name" value="ANK_REP_REGION DOMAIN-CONTAINING PROTEIN"/>
    <property type="match status" value="1"/>
</dbReference>
<evidence type="ECO:0000256" key="2">
    <source>
        <dbReference type="ARBA" id="ARBA00023043"/>
    </source>
</evidence>